<dbReference type="Pfam" id="PF13524">
    <property type="entry name" value="Glyco_trans_1_2"/>
    <property type="match status" value="1"/>
</dbReference>
<evidence type="ECO:0000259" key="1">
    <source>
        <dbReference type="Pfam" id="PF13524"/>
    </source>
</evidence>
<comment type="caution">
    <text evidence="2">The sequence shown here is derived from an EMBL/GenBank/DDBJ whole genome shotgun (WGS) entry which is preliminary data.</text>
</comment>
<dbReference type="Proteomes" id="UP000176723">
    <property type="component" value="Unassembled WGS sequence"/>
</dbReference>
<dbReference type="InterPro" id="IPR055259">
    <property type="entry name" value="YkvP/CgeB_Glyco_trans-like"/>
</dbReference>
<organism evidence="2 3">
    <name type="scientific">Candidatus Chisholmbacteria bacterium RIFCSPLOWO2_01_FULL_49_14</name>
    <dbReference type="NCBI Taxonomy" id="1797593"/>
    <lineage>
        <taxon>Bacteria</taxon>
        <taxon>Candidatus Chisholmiibacteriota</taxon>
    </lineage>
</organism>
<dbReference type="EMBL" id="MHCL01000007">
    <property type="protein sequence ID" value="OGY21964.1"/>
    <property type="molecule type" value="Genomic_DNA"/>
</dbReference>
<name>A0A1G1W2Z7_9BACT</name>
<gene>
    <name evidence="2" type="ORF">A3A65_02875</name>
</gene>
<proteinExistence type="predicted"/>
<feature type="domain" description="Spore protein YkvP/CgeB glycosyl transferase-like" evidence="1">
    <location>
        <begin position="223"/>
        <end position="369"/>
    </location>
</feature>
<dbReference type="STRING" id="1797593.A3A65_02875"/>
<sequence>MKFITVHTYYQPFLNSFYRHRDERRLDFEKTKNALLARQFGIGDAYSYNLRSMGHEAIDLIMNDPVLIRLWLRRNAGSDLLKIADRLPNFLYRKVIKSSNWLKYGLTTIFEEIRMQKPDIVLLRNVKLFPPEWVRKIREATKIGVIGQIAYSFDKFDWLREYDLVLSSLPNLVRYMKRRRIRASYLAHAFYKRMLRSMRKRTKQYDVVFVGGFTPAHLEEIRVLEQIAEQVPLKIWGYGVEKLLPQSSPIRRCYQGEAWGTKMFNIYHNAKIVLNRHGDVAPVKKIYANNHRLFEATGAGAMLLTDAKDNLHELFSEGKEIATYRTADEAVRKIRYYLTHDDRRRAIAKAGQRRTLKDHTYEQRMREFLGIIRTMPLRDSQVRRRGR</sequence>
<evidence type="ECO:0000313" key="2">
    <source>
        <dbReference type="EMBL" id="OGY21964.1"/>
    </source>
</evidence>
<dbReference type="Gene3D" id="3.40.50.2000">
    <property type="entry name" value="Glycogen Phosphorylase B"/>
    <property type="match status" value="1"/>
</dbReference>
<evidence type="ECO:0000313" key="3">
    <source>
        <dbReference type="Proteomes" id="UP000176723"/>
    </source>
</evidence>
<protein>
    <recommendedName>
        <fullName evidence="1">Spore protein YkvP/CgeB glycosyl transferase-like domain-containing protein</fullName>
    </recommendedName>
</protein>
<reference evidence="2 3" key="1">
    <citation type="journal article" date="2016" name="Nat. Commun.">
        <title>Thousands of microbial genomes shed light on interconnected biogeochemical processes in an aquifer system.</title>
        <authorList>
            <person name="Anantharaman K."/>
            <person name="Brown C.T."/>
            <person name="Hug L.A."/>
            <person name="Sharon I."/>
            <person name="Castelle C.J."/>
            <person name="Probst A.J."/>
            <person name="Thomas B.C."/>
            <person name="Singh A."/>
            <person name="Wilkins M.J."/>
            <person name="Karaoz U."/>
            <person name="Brodie E.L."/>
            <person name="Williams K.H."/>
            <person name="Hubbard S.S."/>
            <person name="Banfield J.F."/>
        </authorList>
    </citation>
    <scope>NUCLEOTIDE SEQUENCE [LARGE SCALE GENOMIC DNA]</scope>
</reference>
<dbReference type="AlphaFoldDB" id="A0A1G1W2Z7"/>
<accession>A0A1G1W2Z7</accession>